<dbReference type="InterPro" id="IPR003439">
    <property type="entry name" value="ABC_transporter-like_ATP-bd"/>
</dbReference>
<keyword evidence="6" id="KW-1185">Reference proteome</keyword>
<gene>
    <name evidence="5" type="ORF">GCM10010977_19910</name>
</gene>
<dbReference type="PANTHER" id="PTHR42781">
    <property type="entry name" value="SPERMIDINE/PUTRESCINE IMPORT ATP-BINDING PROTEIN POTA"/>
    <property type="match status" value="1"/>
</dbReference>
<dbReference type="Pfam" id="PF00005">
    <property type="entry name" value="ABC_tran"/>
    <property type="match status" value="1"/>
</dbReference>
<evidence type="ECO:0000256" key="3">
    <source>
        <dbReference type="ARBA" id="ARBA00022840"/>
    </source>
</evidence>
<reference evidence="6" key="1">
    <citation type="journal article" date="2019" name="Int. J. Syst. Evol. Microbiol.">
        <title>The Global Catalogue of Microorganisms (GCM) 10K type strain sequencing project: providing services to taxonomists for standard genome sequencing and annotation.</title>
        <authorList>
            <consortium name="The Broad Institute Genomics Platform"/>
            <consortium name="The Broad Institute Genome Sequencing Center for Infectious Disease"/>
            <person name="Wu L."/>
            <person name="Ma J."/>
        </authorList>
    </citation>
    <scope>NUCLEOTIDE SEQUENCE [LARGE SCALE GENOMIC DNA]</scope>
    <source>
        <strain evidence="6">CGMCC 1.7064</strain>
    </source>
</reference>
<dbReference type="Proteomes" id="UP000642509">
    <property type="component" value="Unassembled WGS sequence"/>
</dbReference>
<name>A0ABQ2M275_9MICC</name>
<keyword evidence="3" id="KW-0067">ATP-binding</keyword>
<evidence type="ECO:0000313" key="5">
    <source>
        <dbReference type="EMBL" id="GGO45986.1"/>
    </source>
</evidence>
<keyword evidence="1" id="KW-0813">Transport</keyword>
<organism evidence="5 6">
    <name type="scientific">Citricoccus zhacaiensis</name>
    <dbReference type="NCBI Taxonomy" id="489142"/>
    <lineage>
        <taxon>Bacteria</taxon>
        <taxon>Bacillati</taxon>
        <taxon>Actinomycetota</taxon>
        <taxon>Actinomycetes</taxon>
        <taxon>Micrococcales</taxon>
        <taxon>Micrococcaceae</taxon>
        <taxon>Citricoccus</taxon>
    </lineage>
</organism>
<evidence type="ECO:0000256" key="2">
    <source>
        <dbReference type="ARBA" id="ARBA00022741"/>
    </source>
</evidence>
<dbReference type="InterPro" id="IPR027417">
    <property type="entry name" value="P-loop_NTPase"/>
</dbReference>
<dbReference type="InterPro" id="IPR050093">
    <property type="entry name" value="ABC_SmlMolc_Importer"/>
</dbReference>
<keyword evidence="2" id="KW-0547">Nucleotide-binding</keyword>
<sequence>MVVPERGVDVTFTVDEGQTMALTGPNGSGKSTVLSALAGWLRPETGHAQLGDRTLFDEHTWIPARRRNVGYLTQDPLLFPHLTAEANVAFGLARAGVVGRRNRRDVARDWLGRVGVGQLASRRPGEMSGGQAQRTAIARVLASGPELVLLDEPLSALDAQVVPQIRELLAEVLTGRTTVLVTHHEADVVALADAATTIPAPPPSA</sequence>
<feature type="domain" description="ABC transporter" evidence="4">
    <location>
        <begin position="1"/>
        <end position="205"/>
    </location>
</feature>
<dbReference type="Gene3D" id="3.40.50.300">
    <property type="entry name" value="P-loop containing nucleotide triphosphate hydrolases"/>
    <property type="match status" value="1"/>
</dbReference>
<protein>
    <recommendedName>
        <fullName evidence="4">ABC transporter domain-containing protein</fullName>
    </recommendedName>
</protein>
<accession>A0ABQ2M275</accession>
<dbReference type="SMART" id="SM00382">
    <property type="entry name" value="AAA"/>
    <property type="match status" value="1"/>
</dbReference>
<dbReference type="InterPro" id="IPR003593">
    <property type="entry name" value="AAA+_ATPase"/>
</dbReference>
<dbReference type="EMBL" id="BMLQ01000005">
    <property type="protein sequence ID" value="GGO45986.1"/>
    <property type="molecule type" value="Genomic_DNA"/>
</dbReference>
<proteinExistence type="predicted"/>
<evidence type="ECO:0000256" key="1">
    <source>
        <dbReference type="ARBA" id="ARBA00022448"/>
    </source>
</evidence>
<dbReference type="RefSeq" id="WP_188806018.1">
    <property type="nucleotide sequence ID" value="NZ_BAAAOU010000011.1"/>
</dbReference>
<comment type="caution">
    <text evidence="5">The sequence shown here is derived from an EMBL/GenBank/DDBJ whole genome shotgun (WGS) entry which is preliminary data.</text>
</comment>
<dbReference type="SUPFAM" id="SSF52540">
    <property type="entry name" value="P-loop containing nucleoside triphosphate hydrolases"/>
    <property type="match status" value="1"/>
</dbReference>
<dbReference type="PROSITE" id="PS50893">
    <property type="entry name" value="ABC_TRANSPORTER_2"/>
    <property type="match status" value="1"/>
</dbReference>
<dbReference type="PANTHER" id="PTHR42781:SF4">
    <property type="entry name" value="SPERMIDINE_PUTRESCINE IMPORT ATP-BINDING PROTEIN POTA"/>
    <property type="match status" value="1"/>
</dbReference>
<evidence type="ECO:0000259" key="4">
    <source>
        <dbReference type="PROSITE" id="PS50893"/>
    </source>
</evidence>
<evidence type="ECO:0000313" key="6">
    <source>
        <dbReference type="Proteomes" id="UP000642509"/>
    </source>
</evidence>